<proteinExistence type="predicted"/>
<sequence>MADTTATRADSEIEFCLAREEDYDDVMAISHGIYSGMDYLPARYHLWMKEPHRLVFLGKRRGRVIALESTILVDGGETVIVEGLRVAPEERGRGVAGLIQSHVAQFIKTYYPRVRTRRLTRGDNPGPQALAKFRVLATRAILTQHCEADSVGRFIDELGVRVRLEGAGQHPPAPPPVTLQREELRSLLLSNPGAVDKLLPAGTIIQDWQPLRPTPANLDTLETRPLSWAADRRDGPAALVLCTAPYPIPQGGGSLRLNLDVFGRDLPAARRVLVFQMERVRGALRGGAAMILNVYSDPALWEGLRELCEGAGGVAGGVRRYREYWEQLLLETDF</sequence>
<dbReference type="Gene3D" id="3.40.630.30">
    <property type="match status" value="1"/>
</dbReference>
<organism evidence="2 3">
    <name type="scientific">Huso huso</name>
    <name type="common">Beluga</name>
    <name type="synonym">Acipenser huso</name>
    <dbReference type="NCBI Taxonomy" id="61971"/>
    <lineage>
        <taxon>Eukaryota</taxon>
        <taxon>Metazoa</taxon>
        <taxon>Chordata</taxon>
        <taxon>Craniata</taxon>
        <taxon>Vertebrata</taxon>
        <taxon>Euteleostomi</taxon>
        <taxon>Actinopterygii</taxon>
        <taxon>Chondrostei</taxon>
        <taxon>Acipenseriformes</taxon>
        <taxon>Acipenseridae</taxon>
        <taxon>Huso</taxon>
    </lineage>
</organism>
<dbReference type="InterPro" id="IPR016181">
    <property type="entry name" value="Acyl_CoA_acyltransferase"/>
</dbReference>
<evidence type="ECO:0000259" key="1">
    <source>
        <dbReference type="PROSITE" id="PS51186"/>
    </source>
</evidence>
<dbReference type="PANTHER" id="PTHR47403">
    <property type="entry name" value="LOC100145250 PROTEIN"/>
    <property type="match status" value="1"/>
</dbReference>
<dbReference type="EMBL" id="JAHFZB010000056">
    <property type="protein sequence ID" value="KAK6466451.1"/>
    <property type="molecule type" value="Genomic_DNA"/>
</dbReference>
<evidence type="ECO:0000313" key="3">
    <source>
        <dbReference type="Proteomes" id="UP001369086"/>
    </source>
</evidence>
<evidence type="ECO:0000313" key="2">
    <source>
        <dbReference type="EMBL" id="KAK6466451.1"/>
    </source>
</evidence>
<protein>
    <submittedName>
        <fullName evidence="2">N-acetyltransferase 16</fullName>
    </submittedName>
</protein>
<reference evidence="2 3" key="1">
    <citation type="submission" date="2021-05" db="EMBL/GenBank/DDBJ databases">
        <authorList>
            <person name="Zahm M."/>
            <person name="Klopp C."/>
            <person name="Cabau C."/>
            <person name="Kuhl H."/>
            <person name="Suciu R."/>
            <person name="Ciorpac M."/>
            <person name="Holostenco D."/>
            <person name="Gessner J."/>
            <person name="Wuertz S."/>
            <person name="Hohne C."/>
            <person name="Stock M."/>
            <person name="Gislard M."/>
            <person name="Lluch J."/>
            <person name="Milhes M."/>
            <person name="Lampietro C."/>
            <person name="Lopez Roques C."/>
            <person name="Donnadieu C."/>
            <person name="Du K."/>
            <person name="Schartl M."/>
            <person name="Guiguen Y."/>
        </authorList>
    </citation>
    <scope>NUCLEOTIDE SEQUENCE [LARGE SCALE GENOMIC DNA]</scope>
    <source>
        <strain evidence="2">Hh-F2</strain>
        <tissue evidence="2">Blood</tissue>
    </source>
</reference>
<feature type="domain" description="N-acetyltransferase" evidence="1">
    <location>
        <begin position="13"/>
        <end position="180"/>
    </location>
</feature>
<comment type="caution">
    <text evidence="2">The sequence shown here is derived from an EMBL/GenBank/DDBJ whole genome shotgun (WGS) entry which is preliminary data.</text>
</comment>
<accession>A0ABR0Y1A7</accession>
<name>A0ABR0Y1A7_HUSHU</name>
<dbReference type="Pfam" id="PF24066">
    <property type="entry name" value="Hisat_C"/>
    <property type="match status" value="1"/>
</dbReference>
<dbReference type="InterPro" id="IPR056483">
    <property type="entry name" value="Hisat_C"/>
</dbReference>
<dbReference type="PROSITE" id="PS51186">
    <property type="entry name" value="GNAT"/>
    <property type="match status" value="1"/>
</dbReference>
<keyword evidence="3" id="KW-1185">Reference proteome</keyword>
<dbReference type="Proteomes" id="UP001369086">
    <property type="component" value="Unassembled WGS sequence"/>
</dbReference>
<dbReference type="SUPFAM" id="SSF55729">
    <property type="entry name" value="Acyl-CoA N-acyltransferases (Nat)"/>
    <property type="match status" value="1"/>
</dbReference>
<dbReference type="InterPro" id="IPR000182">
    <property type="entry name" value="GNAT_dom"/>
</dbReference>
<dbReference type="PANTHER" id="PTHR47403:SF2">
    <property type="entry name" value="N-ACETYLTRANSFERASE 16,-LIKE"/>
    <property type="match status" value="1"/>
</dbReference>
<gene>
    <name evidence="2" type="ORF">HHUSO_G36125</name>
</gene>